<reference evidence="1 2" key="1">
    <citation type="journal article" date="2016" name="Sci. Rep.">
        <title>Metabolic traits of an uncultured archaeal lineage -MSBL1- from brine pools of the Red Sea.</title>
        <authorList>
            <person name="Mwirichia R."/>
            <person name="Alam I."/>
            <person name="Rashid M."/>
            <person name="Vinu M."/>
            <person name="Ba-Alawi W."/>
            <person name="Anthony Kamau A."/>
            <person name="Kamanda Ngugi D."/>
            <person name="Goker M."/>
            <person name="Klenk H.P."/>
            <person name="Bajic V."/>
            <person name="Stingl U."/>
        </authorList>
    </citation>
    <scope>NUCLEOTIDE SEQUENCE [LARGE SCALE GENOMIC DNA]</scope>
    <source>
        <strain evidence="1">SCGC-AAA259O05</strain>
    </source>
</reference>
<dbReference type="EMBL" id="LHXV01000006">
    <property type="protein sequence ID" value="KXB01631.1"/>
    <property type="molecule type" value="Genomic_DNA"/>
</dbReference>
<protein>
    <submittedName>
        <fullName evidence="1">Uncharacterized protein</fullName>
    </submittedName>
</protein>
<comment type="caution">
    <text evidence="1">The sequence shown here is derived from an EMBL/GenBank/DDBJ whole genome shotgun (WGS) entry which is preliminary data.</text>
</comment>
<evidence type="ECO:0000313" key="1">
    <source>
        <dbReference type="EMBL" id="KXB01631.1"/>
    </source>
</evidence>
<organism evidence="1 2">
    <name type="scientific">candidate division MSBL1 archaeon SCGC-AAA259O05</name>
    <dbReference type="NCBI Taxonomy" id="1698271"/>
    <lineage>
        <taxon>Archaea</taxon>
        <taxon>Methanobacteriati</taxon>
        <taxon>Methanobacteriota</taxon>
        <taxon>candidate division MSBL1</taxon>
    </lineage>
</organism>
<dbReference type="AlphaFoldDB" id="A0A133V5C0"/>
<accession>A0A133V5C0</accession>
<evidence type="ECO:0000313" key="2">
    <source>
        <dbReference type="Proteomes" id="UP000070344"/>
    </source>
</evidence>
<sequence length="105" mass="12426">MEEKISRWFSTLFAYFNPNISRSGPVEFTKIYFLPSTEFELLVSDWYYFTRSYKRGLKMSVGIPLHVLKIHFRHDSVESTQQVFSDCRVSPLVYRYRGGSVRAIN</sequence>
<proteinExistence type="predicted"/>
<keyword evidence="2" id="KW-1185">Reference proteome</keyword>
<gene>
    <name evidence="1" type="ORF">AKJ41_00870</name>
</gene>
<name>A0A133V5C0_9EURY</name>
<dbReference type="Proteomes" id="UP000070344">
    <property type="component" value="Unassembled WGS sequence"/>
</dbReference>